<evidence type="ECO:0000313" key="5">
    <source>
        <dbReference type="Proteomes" id="UP001150062"/>
    </source>
</evidence>
<dbReference type="CDD" id="cd11709">
    <property type="entry name" value="SPRY"/>
    <property type="match status" value="1"/>
</dbReference>
<organism evidence="2 4">
    <name type="scientific">Anaeramoeba flamelloides</name>
    <dbReference type="NCBI Taxonomy" id="1746091"/>
    <lineage>
        <taxon>Eukaryota</taxon>
        <taxon>Metamonada</taxon>
        <taxon>Anaeramoebidae</taxon>
        <taxon>Anaeramoeba</taxon>
    </lineage>
</organism>
<evidence type="ECO:0000313" key="4">
    <source>
        <dbReference type="Proteomes" id="UP001146793"/>
    </source>
</evidence>
<reference evidence="3" key="1">
    <citation type="submission" date="2022-08" db="EMBL/GenBank/DDBJ databases">
        <title>Novel sulfate-reducing endosymbionts in the free-living metamonad Anaeramoeba.</title>
        <authorList>
            <person name="Jerlstrom-Hultqvist J."/>
            <person name="Cepicka I."/>
            <person name="Gallot-Lavallee L."/>
            <person name="Salas-Leiva D."/>
            <person name="Curtis B.A."/>
            <person name="Zahonova K."/>
            <person name="Pipaliya S."/>
            <person name="Dacks J."/>
            <person name="Roger A.J."/>
        </authorList>
    </citation>
    <scope>NUCLEOTIDE SEQUENCE</scope>
    <source>
        <strain evidence="3">Schooner1</strain>
    </source>
</reference>
<dbReference type="EMBL" id="JANTQA010000036">
    <property type="protein sequence ID" value="KAJ3437230.1"/>
    <property type="molecule type" value="Genomic_DNA"/>
</dbReference>
<accession>A0AAV7ZB34</accession>
<dbReference type="InterPro" id="IPR050672">
    <property type="entry name" value="FBXO45-Fsn/SPSB_families"/>
</dbReference>
<dbReference type="Proteomes" id="UP001150062">
    <property type="component" value="Unassembled WGS sequence"/>
</dbReference>
<dbReference type="AlphaFoldDB" id="A0AAV7ZB34"/>
<comment type="caution">
    <text evidence="2">The sequence shown here is derived from an EMBL/GenBank/DDBJ whole genome shotgun (WGS) entry which is preliminary data.</text>
</comment>
<dbReference type="InterPro" id="IPR003877">
    <property type="entry name" value="SPRY_dom"/>
</dbReference>
<dbReference type="EMBL" id="JAOAOG010000313">
    <property type="protein sequence ID" value="KAJ6230308.1"/>
    <property type="molecule type" value="Genomic_DNA"/>
</dbReference>
<dbReference type="InterPro" id="IPR013320">
    <property type="entry name" value="ConA-like_dom_sf"/>
</dbReference>
<dbReference type="Proteomes" id="UP001146793">
    <property type="component" value="Unassembled WGS sequence"/>
</dbReference>
<dbReference type="InterPro" id="IPR001870">
    <property type="entry name" value="B30.2/SPRY"/>
</dbReference>
<dbReference type="SUPFAM" id="SSF49899">
    <property type="entry name" value="Concanavalin A-like lectins/glucanases"/>
    <property type="match status" value="1"/>
</dbReference>
<dbReference type="PROSITE" id="PS50188">
    <property type="entry name" value="B302_SPRY"/>
    <property type="match status" value="1"/>
</dbReference>
<gene>
    <name evidence="2" type="ORF">M0812_19304</name>
    <name evidence="3" type="ORF">M0813_06947</name>
</gene>
<evidence type="ECO:0000313" key="3">
    <source>
        <dbReference type="EMBL" id="KAJ6230308.1"/>
    </source>
</evidence>
<dbReference type="PANTHER" id="PTHR12245">
    <property type="entry name" value="SPRY DOMAIN CONTAINING SOCS BOX PROTEIN"/>
    <property type="match status" value="1"/>
</dbReference>
<dbReference type="Gene3D" id="2.60.120.920">
    <property type="match status" value="1"/>
</dbReference>
<reference evidence="2" key="2">
    <citation type="submission" date="2022-08" db="EMBL/GenBank/DDBJ databases">
        <title>Novel sulphate-reducing endosymbionts in the free-living metamonad Anaeramoeba.</title>
        <authorList>
            <person name="Jerlstrom-Hultqvist J."/>
            <person name="Cepicka I."/>
            <person name="Gallot-Lavallee L."/>
            <person name="Salas-Leiva D."/>
            <person name="Curtis B.A."/>
            <person name="Zahonova K."/>
            <person name="Pipaliya S."/>
            <person name="Dacks J."/>
            <person name="Roger A.J."/>
        </authorList>
    </citation>
    <scope>NUCLEOTIDE SEQUENCE</scope>
    <source>
        <strain evidence="2">Busselton2</strain>
    </source>
</reference>
<name>A0AAV7ZB34_9EUKA</name>
<protein>
    <submittedName>
        <fullName evidence="2">Spry domain containing socs box protein</fullName>
    </submittedName>
</protein>
<keyword evidence="5" id="KW-1185">Reference proteome</keyword>
<dbReference type="InterPro" id="IPR043136">
    <property type="entry name" value="B30.2/SPRY_sf"/>
</dbReference>
<feature type="domain" description="B30.2/SPRY" evidence="1">
    <location>
        <begin position="1"/>
        <end position="172"/>
    </location>
</feature>
<evidence type="ECO:0000259" key="1">
    <source>
        <dbReference type="PROSITE" id="PS50188"/>
    </source>
</evidence>
<sequence>MFFFKPQVSEADLDLDHFEQEDLSNDLFLSKDLRTCKKRNNGWSTVYGQRIYSEGTHVIKIKIKEDKKMTYGQTFGVVNAFQKHLKTTFRHSEGYSYIPWGNGRKSNSSSEKPYGQTFKKWDVIGVHLDMDMKTLSFSKNGKNFGIAYSDIPEKVCLAVDLQWDGTKVSIVC</sequence>
<proteinExistence type="predicted"/>
<dbReference type="Pfam" id="PF00622">
    <property type="entry name" value="SPRY"/>
    <property type="match status" value="1"/>
</dbReference>
<dbReference type="PANTHER" id="PTHR12245:SF5">
    <property type="entry name" value="SPRY DOMAIN-CONTAINING SOCS BOX PROTEIN 3"/>
    <property type="match status" value="1"/>
</dbReference>
<evidence type="ECO:0000313" key="2">
    <source>
        <dbReference type="EMBL" id="KAJ3437230.1"/>
    </source>
</evidence>